<proteinExistence type="predicted"/>
<protein>
    <submittedName>
        <fullName evidence="2">Uncharacterized protein</fullName>
    </submittedName>
</protein>
<gene>
    <name evidence="2" type="ORF">QQZ08_002471</name>
</gene>
<feature type="compositionally biased region" description="Low complexity" evidence="1">
    <location>
        <begin position="151"/>
        <end position="162"/>
    </location>
</feature>
<feature type="compositionally biased region" description="Low complexity" evidence="1">
    <location>
        <begin position="35"/>
        <end position="44"/>
    </location>
</feature>
<name>A0ABR1IDB1_9HYPO</name>
<reference evidence="2 3" key="1">
    <citation type="journal article" date="2025" name="Microbiol. Resour. Announc.">
        <title>Draft genome sequences for Neonectria magnoliae and Neonectria punicea, canker pathogens of Liriodendron tulipifera and Acer saccharum in West Virginia.</title>
        <authorList>
            <person name="Petronek H.M."/>
            <person name="Kasson M.T."/>
            <person name="Metheny A.M."/>
            <person name="Stauder C.M."/>
            <person name="Lovett B."/>
            <person name="Lynch S.C."/>
            <person name="Garnas J.R."/>
            <person name="Kasson L.R."/>
            <person name="Stajich J.E."/>
        </authorList>
    </citation>
    <scope>NUCLEOTIDE SEQUENCE [LARGE SCALE GENOMIC DNA]</scope>
    <source>
        <strain evidence="2 3">NRRL 64651</strain>
    </source>
</reference>
<feature type="region of interest" description="Disordered" evidence="1">
    <location>
        <begin position="142"/>
        <end position="162"/>
    </location>
</feature>
<feature type="region of interest" description="Disordered" evidence="1">
    <location>
        <begin position="20"/>
        <end position="77"/>
    </location>
</feature>
<comment type="caution">
    <text evidence="2">The sequence shown here is derived from an EMBL/GenBank/DDBJ whole genome shotgun (WGS) entry which is preliminary data.</text>
</comment>
<feature type="region of interest" description="Disordered" evidence="1">
    <location>
        <begin position="223"/>
        <end position="249"/>
    </location>
</feature>
<feature type="compositionally biased region" description="Basic and acidic residues" evidence="1">
    <location>
        <begin position="234"/>
        <end position="249"/>
    </location>
</feature>
<keyword evidence="3" id="KW-1185">Reference proteome</keyword>
<dbReference type="EMBL" id="JAZAVK010000015">
    <property type="protein sequence ID" value="KAK7430942.1"/>
    <property type="molecule type" value="Genomic_DNA"/>
</dbReference>
<evidence type="ECO:0000256" key="1">
    <source>
        <dbReference type="SAM" id="MobiDB-lite"/>
    </source>
</evidence>
<organism evidence="2 3">
    <name type="scientific">Neonectria magnoliae</name>
    <dbReference type="NCBI Taxonomy" id="2732573"/>
    <lineage>
        <taxon>Eukaryota</taxon>
        <taxon>Fungi</taxon>
        <taxon>Dikarya</taxon>
        <taxon>Ascomycota</taxon>
        <taxon>Pezizomycotina</taxon>
        <taxon>Sordariomycetes</taxon>
        <taxon>Hypocreomycetidae</taxon>
        <taxon>Hypocreales</taxon>
        <taxon>Nectriaceae</taxon>
        <taxon>Neonectria</taxon>
    </lineage>
</organism>
<feature type="compositionally biased region" description="Polar residues" evidence="1">
    <location>
        <begin position="223"/>
        <end position="233"/>
    </location>
</feature>
<accession>A0ABR1IDB1</accession>
<dbReference type="Proteomes" id="UP001498421">
    <property type="component" value="Unassembled WGS sequence"/>
</dbReference>
<sequence>MISSLTRTLIQRVVEMAFEKSPPDDAPVSPAVTASSRGSSNSNNYGHAVEWGSRPVTPDRASVSSTAATSPGPPATLSDAMNNAVDNLIRHTQDLFAATDVSGVIAAASYITRHLPNNFPPNAVETLVAQWIEFKANPPHTRAPVPPATPATPATPKTTAGPRRGCPICGTGFHNARRCWFLALPGTTPGSMMMPNMSPERLKRFANMNHPALPQGMVLVSAFTGQPTGQSSGESKEQSNGESNGESKG</sequence>
<evidence type="ECO:0000313" key="2">
    <source>
        <dbReference type="EMBL" id="KAK7430942.1"/>
    </source>
</evidence>
<evidence type="ECO:0000313" key="3">
    <source>
        <dbReference type="Proteomes" id="UP001498421"/>
    </source>
</evidence>